<dbReference type="AlphaFoldDB" id="A0A371CQ97"/>
<dbReference type="Proteomes" id="UP000256964">
    <property type="component" value="Unassembled WGS sequence"/>
</dbReference>
<organism evidence="1 2">
    <name type="scientific">Lentinus brumalis</name>
    <dbReference type="NCBI Taxonomy" id="2498619"/>
    <lineage>
        <taxon>Eukaryota</taxon>
        <taxon>Fungi</taxon>
        <taxon>Dikarya</taxon>
        <taxon>Basidiomycota</taxon>
        <taxon>Agaricomycotina</taxon>
        <taxon>Agaricomycetes</taxon>
        <taxon>Polyporales</taxon>
        <taxon>Polyporaceae</taxon>
        <taxon>Lentinus</taxon>
    </lineage>
</organism>
<reference evidence="1 2" key="1">
    <citation type="journal article" date="2018" name="Biotechnol. Biofuels">
        <title>Integrative visual omics of the white-rot fungus Polyporus brumalis exposes the biotechnological potential of its oxidative enzymes for delignifying raw plant biomass.</title>
        <authorList>
            <person name="Miyauchi S."/>
            <person name="Rancon A."/>
            <person name="Drula E."/>
            <person name="Hage H."/>
            <person name="Chaduli D."/>
            <person name="Favel A."/>
            <person name="Grisel S."/>
            <person name="Henrissat B."/>
            <person name="Herpoel-Gimbert I."/>
            <person name="Ruiz-Duenas F.J."/>
            <person name="Chevret D."/>
            <person name="Hainaut M."/>
            <person name="Lin J."/>
            <person name="Wang M."/>
            <person name="Pangilinan J."/>
            <person name="Lipzen A."/>
            <person name="Lesage-Meessen L."/>
            <person name="Navarro D."/>
            <person name="Riley R."/>
            <person name="Grigoriev I.V."/>
            <person name="Zhou S."/>
            <person name="Raouche S."/>
            <person name="Rosso M.N."/>
        </authorList>
    </citation>
    <scope>NUCLEOTIDE SEQUENCE [LARGE SCALE GENOMIC DNA]</scope>
    <source>
        <strain evidence="1 2">BRFM 1820</strain>
    </source>
</reference>
<protein>
    <submittedName>
        <fullName evidence="1">Uncharacterized protein</fullName>
    </submittedName>
</protein>
<keyword evidence="2" id="KW-1185">Reference proteome</keyword>
<gene>
    <name evidence="1" type="ORF">OH76DRAFT_1411165</name>
</gene>
<evidence type="ECO:0000313" key="2">
    <source>
        <dbReference type="Proteomes" id="UP000256964"/>
    </source>
</evidence>
<sequence length="103" mass="11141">MAHLELIGGAGGEGVKWDEKGFGCMELSALPWIAGVGYRAVEVRFGERDVLFGESPLDLSGHVAEIERAEPAVPRVVQEREKDELPALLVPEVVGAVDERDES</sequence>
<evidence type="ECO:0000313" key="1">
    <source>
        <dbReference type="EMBL" id="RDX42397.1"/>
    </source>
</evidence>
<name>A0A371CQ97_9APHY</name>
<accession>A0A371CQ97</accession>
<dbReference type="EMBL" id="KZ857485">
    <property type="protein sequence ID" value="RDX42397.1"/>
    <property type="molecule type" value="Genomic_DNA"/>
</dbReference>
<dbReference type="OrthoDB" id="2757870at2759"/>
<proteinExistence type="predicted"/>